<reference evidence="1" key="1">
    <citation type="submission" date="2023-07" db="EMBL/GenBank/DDBJ databases">
        <title>Black Yeasts Isolated from many extreme environments.</title>
        <authorList>
            <person name="Coleine C."/>
            <person name="Stajich J.E."/>
            <person name="Selbmann L."/>
        </authorList>
    </citation>
    <scope>NUCLEOTIDE SEQUENCE</scope>
    <source>
        <strain evidence="1">CCFEE 5485</strain>
    </source>
</reference>
<evidence type="ECO:0000313" key="1">
    <source>
        <dbReference type="EMBL" id="KAK3671384.1"/>
    </source>
</evidence>
<keyword evidence="2" id="KW-1185">Reference proteome</keyword>
<accession>A0AAE0WIW2</accession>
<dbReference type="Proteomes" id="UP001274830">
    <property type="component" value="Unassembled WGS sequence"/>
</dbReference>
<evidence type="ECO:0000313" key="2">
    <source>
        <dbReference type="Proteomes" id="UP001274830"/>
    </source>
</evidence>
<dbReference type="EMBL" id="JAUTXT010000043">
    <property type="protein sequence ID" value="KAK3671384.1"/>
    <property type="molecule type" value="Genomic_DNA"/>
</dbReference>
<protein>
    <submittedName>
        <fullName evidence="1">Uncharacterized protein</fullName>
    </submittedName>
</protein>
<name>A0AAE0WIW2_9PEZI</name>
<comment type="caution">
    <text evidence="1">The sequence shown here is derived from an EMBL/GenBank/DDBJ whole genome shotgun (WGS) entry which is preliminary data.</text>
</comment>
<organism evidence="1 2">
    <name type="scientific">Recurvomyces mirabilis</name>
    <dbReference type="NCBI Taxonomy" id="574656"/>
    <lineage>
        <taxon>Eukaryota</taxon>
        <taxon>Fungi</taxon>
        <taxon>Dikarya</taxon>
        <taxon>Ascomycota</taxon>
        <taxon>Pezizomycotina</taxon>
        <taxon>Dothideomycetes</taxon>
        <taxon>Dothideomycetidae</taxon>
        <taxon>Mycosphaerellales</taxon>
        <taxon>Teratosphaeriaceae</taxon>
        <taxon>Recurvomyces</taxon>
    </lineage>
</organism>
<sequence length="255" mass="29605">MAAPGSRLEKLFTRAMAEALIMSRSRTVRKKYKSELLAGAMAEASIMTLPDDTRERIYEDKLIASHPVMLGPYHPYHKPHHAEQNFCKMMQISDQREEVSHFYTRNNAFVLEVANLHPTSLTISRKGLYRKLCYKPPTPEDLAVGPTKLRKLTYRCQKYTDEKDPWCLSYLELDVALSISPFARRPWRVKWRYDTTSADETRQALKRQVRQILDLFGNNGNAAMIMSPAAIRQISDVLWRSCEQHPWRPVPRGLR</sequence>
<proteinExistence type="predicted"/>
<gene>
    <name evidence="1" type="ORF">LTR78_008662</name>
</gene>
<dbReference type="AlphaFoldDB" id="A0AAE0WIW2"/>